<comment type="catalytic activity">
    <reaction evidence="9">
        <text>adenosine + H2O + H(+) = inosine + NH4(+)</text>
        <dbReference type="Rhea" id="RHEA:24408"/>
        <dbReference type="ChEBI" id="CHEBI:15377"/>
        <dbReference type="ChEBI" id="CHEBI:15378"/>
        <dbReference type="ChEBI" id="CHEBI:16335"/>
        <dbReference type="ChEBI" id="CHEBI:17596"/>
        <dbReference type="ChEBI" id="CHEBI:28938"/>
        <dbReference type="EC" id="3.5.4.4"/>
    </reaction>
    <physiologicalReaction direction="left-to-right" evidence="9">
        <dbReference type="Rhea" id="RHEA:24409"/>
    </physiologicalReaction>
</comment>
<comment type="similarity">
    <text evidence="3">Belongs to the purine nucleoside phosphorylase YfiH/LACC1 family.</text>
</comment>
<dbReference type="InterPro" id="IPR038371">
    <property type="entry name" value="Cu_polyphenol_OxRdtase_sf"/>
</dbReference>
<dbReference type="PANTHER" id="PTHR30616">
    <property type="entry name" value="UNCHARACTERIZED PROTEIN YFIH"/>
    <property type="match status" value="1"/>
</dbReference>
<evidence type="ECO:0000256" key="5">
    <source>
        <dbReference type="ARBA" id="ARBA00022723"/>
    </source>
</evidence>
<dbReference type="SUPFAM" id="SSF64438">
    <property type="entry name" value="CNF1/YfiH-like putative cysteine hydrolases"/>
    <property type="match status" value="1"/>
</dbReference>
<dbReference type="Pfam" id="PF02578">
    <property type="entry name" value="Cu-oxidase_4"/>
    <property type="match status" value="1"/>
</dbReference>
<name>A0A6N7EH50_9MICO</name>
<evidence type="ECO:0000313" key="13">
    <source>
        <dbReference type="Proteomes" id="UP000437709"/>
    </source>
</evidence>
<evidence type="ECO:0000313" key="12">
    <source>
        <dbReference type="EMBL" id="MPV37692.1"/>
    </source>
</evidence>
<reference evidence="12 13" key="1">
    <citation type="submission" date="2019-10" db="EMBL/GenBank/DDBJ databases">
        <title>Georgenia wutianyii sp. nov. and Georgenia yuyongxinii sp. nov. isolated from plateau pika (Ochotona curzoniae) in the Qinghai-Tibet plateau of China.</title>
        <authorList>
            <person name="Tian Z."/>
        </authorList>
    </citation>
    <scope>NUCLEOTIDE SEQUENCE [LARGE SCALE GENOMIC DNA]</scope>
    <source>
        <strain evidence="12 13">JCM 19765</strain>
    </source>
</reference>
<evidence type="ECO:0000256" key="1">
    <source>
        <dbReference type="ARBA" id="ARBA00000553"/>
    </source>
</evidence>
<evidence type="ECO:0000256" key="8">
    <source>
        <dbReference type="ARBA" id="ARBA00023008"/>
    </source>
</evidence>
<comment type="caution">
    <text evidence="12">The sequence shown here is derived from an EMBL/GenBank/DDBJ whole genome shotgun (WGS) entry which is preliminary data.</text>
</comment>
<comment type="function">
    <text evidence="2">Purine nucleoside enzyme that catalyzes the phosphorolysis of adenosine and inosine nucleosides, yielding D-ribose 1-phosphate and the respective free bases, adenine and hypoxanthine. Also catalyzes the phosphorolysis of S-methyl-5'-thioadenosine into adenine and S-methyl-5-thio-alpha-D-ribose 1-phosphate. Also has adenosine deaminase activity.</text>
</comment>
<protein>
    <submittedName>
        <fullName evidence="12">Multicopper polyphenol oxidase</fullName>
    </submittedName>
</protein>
<keyword evidence="13" id="KW-1185">Reference proteome</keyword>
<dbReference type="InterPro" id="IPR011324">
    <property type="entry name" value="Cytotoxic_necrot_fac-like_cat"/>
</dbReference>
<evidence type="ECO:0000256" key="6">
    <source>
        <dbReference type="ARBA" id="ARBA00022801"/>
    </source>
</evidence>
<dbReference type="PANTHER" id="PTHR30616:SF2">
    <property type="entry name" value="PURINE NUCLEOSIDE PHOSPHORYLASE LACC1"/>
    <property type="match status" value="1"/>
</dbReference>
<evidence type="ECO:0000256" key="7">
    <source>
        <dbReference type="ARBA" id="ARBA00022833"/>
    </source>
</evidence>
<evidence type="ECO:0000256" key="4">
    <source>
        <dbReference type="ARBA" id="ARBA00022679"/>
    </source>
</evidence>
<dbReference type="Proteomes" id="UP000437709">
    <property type="component" value="Unassembled WGS sequence"/>
</dbReference>
<dbReference type="EMBL" id="WHPC01000046">
    <property type="protein sequence ID" value="MPV37692.1"/>
    <property type="molecule type" value="Genomic_DNA"/>
</dbReference>
<keyword evidence="8" id="KW-0186">Copper</keyword>
<evidence type="ECO:0000256" key="3">
    <source>
        <dbReference type="ARBA" id="ARBA00007353"/>
    </source>
</evidence>
<keyword evidence="7" id="KW-0862">Zinc</keyword>
<dbReference type="AlphaFoldDB" id="A0A6N7EH50"/>
<keyword evidence="6" id="KW-0378">Hydrolase</keyword>
<accession>A0A6N7EH50</accession>
<comment type="catalytic activity">
    <reaction evidence="10">
        <text>adenosine + phosphate = alpha-D-ribose 1-phosphate + adenine</text>
        <dbReference type="Rhea" id="RHEA:27642"/>
        <dbReference type="ChEBI" id="CHEBI:16335"/>
        <dbReference type="ChEBI" id="CHEBI:16708"/>
        <dbReference type="ChEBI" id="CHEBI:43474"/>
        <dbReference type="ChEBI" id="CHEBI:57720"/>
        <dbReference type="EC" id="2.4.2.1"/>
    </reaction>
    <physiologicalReaction direction="left-to-right" evidence="10">
        <dbReference type="Rhea" id="RHEA:27643"/>
    </physiologicalReaction>
</comment>
<dbReference type="GO" id="GO:0005507">
    <property type="term" value="F:copper ion binding"/>
    <property type="evidence" value="ECO:0007669"/>
    <property type="project" value="TreeGrafter"/>
</dbReference>
<dbReference type="InterPro" id="IPR003730">
    <property type="entry name" value="Cu_polyphenol_OxRdtase"/>
</dbReference>
<dbReference type="CDD" id="cd16833">
    <property type="entry name" value="YfiH"/>
    <property type="match status" value="1"/>
</dbReference>
<dbReference type="RefSeq" id="WP_152196570.1">
    <property type="nucleotide sequence ID" value="NZ_VUKD01000006.1"/>
</dbReference>
<keyword evidence="5" id="KW-0479">Metal-binding</keyword>
<dbReference type="GO" id="GO:0016787">
    <property type="term" value="F:hydrolase activity"/>
    <property type="evidence" value="ECO:0007669"/>
    <property type="project" value="UniProtKB-KW"/>
</dbReference>
<evidence type="ECO:0000256" key="9">
    <source>
        <dbReference type="ARBA" id="ARBA00047989"/>
    </source>
</evidence>
<comment type="catalytic activity">
    <reaction evidence="11">
        <text>S-methyl-5'-thioadenosine + phosphate = 5-(methylsulfanyl)-alpha-D-ribose 1-phosphate + adenine</text>
        <dbReference type="Rhea" id="RHEA:11852"/>
        <dbReference type="ChEBI" id="CHEBI:16708"/>
        <dbReference type="ChEBI" id="CHEBI:17509"/>
        <dbReference type="ChEBI" id="CHEBI:43474"/>
        <dbReference type="ChEBI" id="CHEBI:58533"/>
        <dbReference type="EC" id="2.4.2.28"/>
    </reaction>
    <physiologicalReaction direction="left-to-right" evidence="11">
        <dbReference type="Rhea" id="RHEA:11853"/>
    </physiologicalReaction>
</comment>
<evidence type="ECO:0000256" key="11">
    <source>
        <dbReference type="ARBA" id="ARBA00049893"/>
    </source>
</evidence>
<sequence>MADGTARLPLLPAELGPGARGAFTTRAGGVSAGPYAASGPTGGLDLALHVGDDPGAVADNRERLAAVVGGPVAWMDQVHGATVRVVERVTGASEGECDGLVAVRGGAEVRSGAEPPAVAVLVADCVPVLLADTGGTVVAAAHVGRQGLVRGVLGATVDAMRTRGAGALHAAIGPSICGRCYEVPAALRDEVEAQVPGTASSTSWGTPGLDLVAGVRHQLDAAGVRHVDHVAACTLEDERFYSYRRAGRDGTGATGRFVGVVRSVAAGGPPVRA</sequence>
<comment type="catalytic activity">
    <reaction evidence="1">
        <text>inosine + phosphate = alpha-D-ribose 1-phosphate + hypoxanthine</text>
        <dbReference type="Rhea" id="RHEA:27646"/>
        <dbReference type="ChEBI" id="CHEBI:17368"/>
        <dbReference type="ChEBI" id="CHEBI:17596"/>
        <dbReference type="ChEBI" id="CHEBI:43474"/>
        <dbReference type="ChEBI" id="CHEBI:57720"/>
        <dbReference type="EC" id="2.4.2.1"/>
    </reaction>
    <physiologicalReaction direction="left-to-right" evidence="1">
        <dbReference type="Rhea" id="RHEA:27647"/>
    </physiologicalReaction>
</comment>
<evidence type="ECO:0000256" key="10">
    <source>
        <dbReference type="ARBA" id="ARBA00048968"/>
    </source>
</evidence>
<evidence type="ECO:0000256" key="2">
    <source>
        <dbReference type="ARBA" id="ARBA00003215"/>
    </source>
</evidence>
<dbReference type="Gene3D" id="3.60.140.10">
    <property type="entry name" value="CNF1/YfiH-like putative cysteine hydrolases"/>
    <property type="match status" value="1"/>
</dbReference>
<keyword evidence="4" id="KW-0808">Transferase</keyword>
<proteinExistence type="inferred from homology"/>
<gene>
    <name evidence="12" type="ORF">GB881_11690</name>
</gene>
<dbReference type="GO" id="GO:0017061">
    <property type="term" value="F:S-methyl-5-thioadenosine phosphorylase activity"/>
    <property type="evidence" value="ECO:0007669"/>
    <property type="project" value="UniProtKB-EC"/>
</dbReference>
<organism evidence="12 13">
    <name type="scientific">Georgenia subflava</name>
    <dbReference type="NCBI Taxonomy" id="1622177"/>
    <lineage>
        <taxon>Bacteria</taxon>
        <taxon>Bacillati</taxon>
        <taxon>Actinomycetota</taxon>
        <taxon>Actinomycetes</taxon>
        <taxon>Micrococcales</taxon>
        <taxon>Bogoriellaceae</taxon>
        <taxon>Georgenia</taxon>
    </lineage>
</organism>